<dbReference type="PANTHER" id="PTHR10629:SF52">
    <property type="entry name" value="DNA (CYTOSINE-5)-METHYLTRANSFERASE 1"/>
    <property type="match status" value="1"/>
</dbReference>
<evidence type="ECO:0000256" key="2">
    <source>
        <dbReference type="ARBA" id="ARBA00022603"/>
    </source>
</evidence>
<comment type="caution">
    <text evidence="5">The sequence shown here is derived from an EMBL/GenBank/DDBJ whole genome shotgun (WGS) entry which is preliminary data.</text>
</comment>
<keyword evidence="2 5" id="KW-0489">Methyltransferase</keyword>
<dbReference type="GO" id="GO:0003677">
    <property type="term" value="F:DNA binding"/>
    <property type="evidence" value="ECO:0007669"/>
    <property type="project" value="TreeGrafter"/>
</dbReference>
<name>A0A644WYA8_9ZZZZ</name>
<dbReference type="Pfam" id="PF00145">
    <property type="entry name" value="DNA_methylase"/>
    <property type="match status" value="1"/>
</dbReference>
<dbReference type="AlphaFoldDB" id="A0A644WYA8"/>
<gene>
    <name evidence="5" type="primary">aplIM_2</name>
    <name evidence="5" type="ORF">SDC9_55212</name>
</gene>
<dbReference type="Gene3D" id="3.90.120.10">
    <property type="entry name" value="DNA Methylase, subunit A, domain 2"/>
    <property type="match status" value="1"/>
</dbReference>
<dbReference type="EC" id="2.1.1.37" evidence="1"/>
<keyword evidence="3 5" id="KW-0808">Transferase</keyword>
<evidence type="ECO:0000313" key="5">
    <source>
        <dbReference type="EMBL" id="MPM08896.1"/>
    </source>
</evidence>
<evidence type="ECO:0000256" key="4">
    <source>
        <dbReference type="ARBA" id="ARBA00022691"/>
    </source>
</evidence>
<evidence type="ECO:0000256" key="3">
    <source>
        <dbReference type="ARBA" id="ARBA00022679"/>
    </source>
</evidence>
<dbReference type="PRINTS" id="PR00105">
    <property type="entry name" value="C5METTRFRASE"/>
</dbReference>
<dbReference type="NCBIfam" id="TIGR00675">
    <property type="entry name" value="dcm"/>
    <property type="match status" value="1"/>
</dbReference>
<dbReference type="SUPFAM" id="SSF53335">
    <property type="entry name" value="S-adenosyl-L-methionine-dependent methyltransferases"/>
    <property type="match status" value="1"/>
</dbReference>
<dbReference type="InterPro" id="IPR031303">
    <property type="entry name" value="C5_meth_CS"/>
</dbReference>
<dbReference type="PROSITE" id="PS00095">
    <property type="entry name" value="C5_MTASE_2"/>
    <property type="match status" value="1"/>
</dbReference>
<sequence length="380" mass="43339">MILSYLKMSKQQVKRATVNNTNKTFKTKMIGIELFSGAGGMATGAIMAGIDVRLAVESDINAAQTYLANHKRTTVVIDEIQNIKEFKFERNNEKVVLFGGPPCQGYSFSNRKTRSQNNPKNWLFKEFLRSINLVHPDWIVIENVPGLKRMDNGFFLKTLCNDLRDLKYTPSVQILNAADFGVPQKRERIFIVASKHGITFDFPEGKFVNNPVTVADALFDLPKLENGSMEHKLKYSTKPLSEYAKTMRGSKRIVTQNYVSLNSQTVVDRYKHIKQGGNWQDIPTRLMGNYKDYTRCHSSIYRRLAENEPAVIIANYRKSMIIHPTENRGLSVREAARLQSFPDYYEFVGSLDQKQQQVGNAVPPLLAEKVFNKLIEIETI</sequence>
<reference evidence="5" key="1">
    <citation type="submission" date="2019-08" db="EMBL/GenBank/DDBJ databases">
        <authorList>
            <person name="Kucharzyk K."/>
            <person name="Murdoch R.W."/>
            <person name="Higgins S."/>
            <person name="Loffler F."/>
        </authorList>
    </citation>
    <scope>NUCLEOTIDE SEQUENCE</scope>
</reference>
<dbReference type="EMBL" id="VSSQ01001503">
    <property type="protein sequence ID" value="MPM08896.1"/>
    <property type="molecule type" value="Genomic_DNA"/>
</dbReference>
<proteinExistence type="predicted"/>
<dbReference type="GO" id="GO:0003886">
    <property type="term" value="F:DNA (cytosine-5-)-methyltransferase activity"/>
    <property type="evidence" value="ECO:0007669"/>
    <property type="project" value="UniProtKB-EC"/>
</dbReference>
<dbReference type="PROSITE" id="PS51679">
    <property type="entry name" value="SAM_MT_C5"/>
    <property type="match status" value="1"/>
</dbReference>
<dbReference type="InterPro" id="IPR001525">
    <property type="entry name" value="C5_MeTfrase"/>
</dbReference>
<dbReference type="Gene3D" id="3.40.50.150">
    <property type="entry name" value="Vaccinia Virus protein VP39"/>
    <property type="match status" value="1"/>
</dbReference>
<protein>
    <recommendedName>
        <fullName evidence="1">DNA (cytosine-5-)-methyltransferase</fullName>
        <ecNumber evidence="1">2.1.1.37</ecNumber>
    </recommendedName>
</protein>
<dbReference type="PANTHER" id="PTHR10629">
    <property type="entry name" value="CYTOSINE-SPECIFIC METHYLTRANSFERASE"/>
    <property type="match status" value="1"/>
</dbReference>
<dbReference type="GO" id="GO:0044027">
    <property type="term" value="P:negative regulation of gene expression via chromosomal CpG island methylation"/>
    <property type="evidence" value="ECO:0007669"/>
    <property type="project" value="TreeGrafter"/>
</dbReference>
<accession>A0A644WYA8</accession>
<dbReference type="GO" id="GO:0005634">
    <property type="term" value="C:nucleus"/>
    <property type="evidence" value="ECO:0007669"/>
    <property type="project" value="TreeGrafter"/>
</dbReference>
<organism evidence="5">
    <name type="scientific">bioreactor metagenome</name>
    <dbReference type="NCBI Taxonomy" id="1076179"/>
    <lineage>
        <taxon>unclassified sequences</taxon>
        <taxon>metagenomes</taxon>
        <taxon>ecological metagenomes</taxon>
    </lineage>
</organism>
<dbReference type="GO" id="GO:0032259">
    <property type="term" value="P:methylation"/>
    <property type="evidence" value="ECO:0007669"/>
    <property type="project" value="UniProtKB-KW"/>
</dbReference>
<dbReference type="InterPro" id="IPR050390">
    <property type="entry name" value="C5-Methyltransferase"/>
</dbReference>
<evidence type="ECO:0000256" key="1">
    <source>
        <dbReference type="ARBA" id="ARBA00011975"/>
    </source>
</evidence>
<dbReference type="InterPro" id="IPR029063">
    <property type="entry name" value="SAM-dependent_MTases_sf"/>
</dbReference>
<keyword evidence="4" id="KW-0949">S-adenosyl-L-methionine</keyword>